<dbReference type="Proteomes" id="UP001415857">
    <property type="component" value="Unassembled WGS sequence"/>
</dbReference>
<comment type="caution">
    <text evidence="1">The sequence shown here is derived from an EMBL/GenBank/DDBJ whole genome shotgun (WGS) entry which is preliminary data.</text>
</comment>
<dbReference type="EMBL" id="JBBPBK010000006">
    <property type="protein sequence ID" value="KAK9282737.1"/>
    <property type="molecule type" value="Genomic_DNA"/>
</dbReference>
<gene>
    <name evidence="1" type="ORF">L1049_010957</name>
</gene>
<reference evidence="1 2" key="1">
    <citation type="journal article" date="2024" name="Plant J.">
        <title>Genome sequences and population genomics reveal climatic adaptation and genomic divergence between two closely related sweetgum species.</title>
        <authorList>
            <person name="Xu W.Q."/>
            <person name="Ren C.Q."/>
            <person name="Zhang X.Y."/>
            <person name="Comes H.P."/>
            <person name="Liu X.H."/>
            <person name="Li Y.G."/>
            <person name="Kettle C.J."/>
            <person name="Jalonen R."/>
            <person name="Gaisberger H."/>
            <person name="Ma Y.Z."/>
            <person name="Qiu Y.X."/>
        </authorList>
    </citation>
    <scope>NUCLEOTIDE SEQUENCE [LARGE SCALE GENOMIC DNA]</scope>
    <source>
        <strain evidence="1">Hangzhou</strain>
    </source>
</reference>
<dbReference type="Pfam" id="PF14736">
    <property type="entry name" value="N_Asn_amidohyd"/>
    <property type="match status" value="1"/>
</dbReference>
<dbReference type="PANTHER" id="PTHR12498:SF0">
    <property type="entry name" value="PROTEIN N-TERMINAL ASPARAGINE AMIDOHYDROLASE"/>
    <property type="match status" value="1"/>
</dbReference>
<proteinExistence type="predicted"/>
<dbReference type="PANTHER" id="PTHR12498">
    <property type="entry name" value="N-TERMINAL ASPARAGINE AMIDOHYDROLASE"/>
    <property type="match status" value="1"/>
</dbReference>
<accession>A0AAP0RUL7</accession>
<dbReference type="GO" id="GO:0005634">
    <property type="term" value="C:nucleus"/>
    <property type="evidence" value="ECO:0007669"/>
    <property type="project" value="TreeGrafter"/>
</dbReference>
<organism evidence="1 2">
    <name type="scientific">Liquidambar formosana</name>
    <name type="common">Formosan gum</name>
    <dbReference type="NCBI Taxonomy" id="63359"/>
    <lineage>
        <taxon>Eukaryota</taxon>
        <taxon>Viridiplantae</taxon>
        <taxon>Streptophyta</taxon>
        <taxon>Embryophyta</taxon>
        <taxon>Tracheophyta</taxon>
        <taxon>Spermatophyta</taxon>
        <taxon>Magnoliopsida</taxon>
        <taxon>eudicotyledons</taxon>
        <taxon>Gunneridae</taxon>
        <taxon>Pentapetalae</taxon>
        <taxon>Saxifragales</taxon>
        <taxon>Altingiaceae</taxon>
        <taxon>Liquidambar</taxon>
    </lineage>
</organism>
<dbReference type="InterPro" id="IPR026750">
    <property type="entry name" value="NTAN1"/>
</dbReference>
<sequence>MQHANHSTRSETHANLDGYSFPLCSAIVETLGKSQEKFHVRTLFVLGHNTRRDSEGVSYPIFNGLLVETCTGSVVPASFDRAEKCPDEIVRRIRVTASFEDHNWNRKLLETYDTKSDRFKIAPCYWTLYQSHMAMSLRQLSDSEILHICSTSPTAEGPDFVDTIRRQWEYLIQHPDWRETFPMKQPRVFERTADGGWVRC</sequence>
<evidence type="ECO:0000313" key="2">
    <source>
        <dbReference type="Proteomes" id="UP001415857"/>
    </source>
</evidence>
<keyword evidence="2" id="KW-1185">Reference proteome</keyword>
<protein>
    <submittedName>
        <fullName evidence="1">Uncharacterized protein</fullName>
    </submittedName>
</protein>
<evidence type="ECO:0000313" key="1">
    <source>
        <dbReference type="EMBL" id="KAK9282737.1"/>
    </source>
</evidence>
<dbReference type="GO" id="GO:0006511">
    <property type="term" value="P:ubiquitin-dependent protein catabolic process"/>
    <property type="evidence" value="ECO:0007669"/>
    <property type="project" value="TreeGrafter"/>
</dbReference>
<dbReference type="AlphaFoldDB" id="A0AAP0RUL7"/>
<name>A0AAP0RUL7_LIQFO</name>
<dbReference type="GO" id="GO:0008418">
    <property type="term" value="F:protein-N-terminal asparagine amidohydrolase activity"/>
    <property type="evidence" value="ECO:0007669"/>
    <property type="project" value="InterPro"/>
</dbReference>